<organism evidence="6 7">
    <name type="scientific">Dyella halodurans</name>
    <dbReference type="NCBI Taxonomy" id="1920171"/>
    <lineage>
        <taxon>Bacteria</taxon>
        <taxon>Pseudomonadati</taxon>
        <taxon>Pseudomonadota</taxon>
        <taxon>Gammaproteobacteria</taxon>
        <taxon>Lysobacterales</taxon>
        <taxon>Rhodanobacteraceae</taxon>
        <taxon>Dyella</taxon>
    </lineage>
</organism>
<protein>
    <submittedName>
        <fullName evidence="6">LysR substrate-binding domain-containing protein</fullName>
    </submittedName>
</protein>
<keyword evidence="2" id="KW-0805">Transcription regulation</keyword>
<dbReference type="InterPro" id="IPR036388">
    <property type="entry name" value="WH-like_DNA-bd_sf"/>
</dbReference>
<name>A0ABV9C7P0_9GAMM</name>
<dbReference type="RefSeq" id="WP_266151605.1">
    <property type="nucleotide sequence ID" value="NZ_CP064028.1"/>
</dbReference>
<reference evidence="7" key="1">
    <citation type="journal article" date="2019" name="Int. J. Syst. Evol. Microbiol.">
        <title>The Global Catalogue of Microorganisms (GCM) 10K type strain sequencing project: providing services to taxonomists for standard genome sequencing and annotation.</title>
        <authorList>
            <consortium name="The Broad Institute Genomics Platform"/>
            <consortium name="The Broad Institute Genome Sequencing Center for Infectious Disease"/>
            <person name="Wu L."/>
            <person name="Ma J."/>
        </authorList>
    </citation>
    <scope>NUCLEOTIDE SEQUENCE [LARGE SCALE GENOMIC DNA]</scope>
    <source>
        <strain evidence="7">CCM 4481</strain>
    </source>
</reference>
<evidence type="ECO:0000256" key="4">
    <source>
        <dbReference type="ARBA" id="ARBA00023163"/>
    </source>
</evidence>
<dbReference type="InterPro" id="IPR000847">
    <property type="entry name" value="LysR_HTH_N"/>
</dbReference>
<comment type="similarity">
    <text evidence="1">Belongs to the LysR transcriptional regulatory family.</text>
</comment>
<keyword evidence="3" id="KW-0238">DNA-binding</keyword>
<dbReference type="SUPFAM" id="SSF46785">
    <property type="entry name" value="Winged helix' DNA-binding domain"/>
    <property type="match status" value="1"/>
</dbReference>
<evidence type="ECO:0000313" key="7">
    <source>
        <dbReference type="Proteomes" id="UP001595961"/>
    </source>
</evidence>
<dbReference type="Proteomes" id="UP001595961">
    <property type="component" value="Unassembled WGS sequence"/>
</dbReference>
<feature type="domain" description="HTH lysR-type" evidence="5">
    <location>
        <begin position="4"/>
        <end position="61"/>
    </location>
</feature>
<gene>
    <name evidence="6" type="ORF">ACFO5W_20370</name>
</gene>
<dbReference type="Gene3D" id="1.10.10.10">
    <property type="entry name" value="Winged helix-like DNA-binding domain superfamily/Winged helix DNA-binding domain"/>
    <property type="match status" value="1"/>
</dbReference>
<dbReference type="PANTHER" id="PTHR30537">
    <property type="entry name" value="HTH-TYPE TRANSCRIPTIONAL REGULATOR"/>
    <property type="match status" value="1"/>
</dbReference>
<dbReference type="InterPro" id="IPR058163">
    <property type="entry name" value="LysR-type_TF_proteobact-type"/>
</dbReference>
<dbReference type="SUPFAM" id="SSF53850">
    <property type="entry name" value="Periplasmic binding protein-like II"/>
    <property type="match status" value="1"/>
</dbReference>
<dbReference type="InterPro" id="IPR036390">
    <property type="entry name" value="WH_DNA-bd_sf"/>
</dbReference>
<comment type="caution">
    <text evidence="6">The sequence shown here is derived from an EMBL/GenBank/DDBJ whole genome shotgun (WGS) entry which is preliminary data.</text>
</comment>
<keyword evidence="4" id="KW-0804">Transcription</keyword>
<dbReference type="EMBL" id="JBHSGA010000025">
    <property type="protein sequence ID" value="MFC4529011.1"/>
    <property type="molecule type" value="Genomic_DNA"/>
</dbReference>
<proteinExistence type="inferred from homology"/>
<dbReference type="Gene3D" id="3.40.190.10">
    <property type="entry name" value="Periplasmic binding protein-like II"/>
    <property type="match status" value="2"/>
</dbReference>
<dbReference type="Pfam" id="PF00126">
    <property type="entry name" value="HTH_1"/>
    <property type="match status" value="1"/>
</dbReference>
<sequence>MARVSLDLLQQFVQVARLGNLSRAAEQANLTVSALSHQVRQLEQRLERRLFDRGPRGVQLTPEGRRLMEAVGHHFEGIDRALSGYRVRREEALTLSAIPGVMSSWLVPRLARLVAAHPELELNLQSSVELVNFDRDPVDAAMRYGRGPWPGLITERLFDEWIAPVAAPALLERMRGVDPLDLAKWPLLGDPGDRWRDWFTATGGQPPRRYVAQFDNTDALQRAASEGMGVALGRMVMARPLIEAGLLQVLGNRYLQIPEAYFLVYPERARDHASLRIFRDWLHGEAAAYARTMSYATSSVGLKAAAPDFS</sequence>
<evidence type="ECO:0000256" key="3">
    <source>
        <dbReference type="ARBA" id="ARBA00023125"/>
    </source>
</evidence>
<dbReference type="PROSITE" id="PS50931">
    <property type="entry name" value="HTH_LYSR"/>
    <property type="match status" value="1"/>
</dbReference>
<accession>A0ABV9C7P0</accession>
<keyword evidence="7" id="KW-1185">Reference proteome</keyword>
<dbReference type="InterPro" id="IPR005119">
    <property type="entry name" value="LysR_subst-bd"/>
</dbReference>
<dbReference type="PANTHER" id="PTHR30537:SF79">
    <property type="entry name" value="TRANSCRIPTIONAL REGULATOR-RELATED"/>
    <property type="match status" value="1"/>
</dbReference>
<evidence type="ECO:0000256" key="2">
    <source>
        <dbReference type="ARBA" id="ARBA00023015"/>
    </source>
</evidence>
<dbReference type="Pfam" id="PF03466">
    <property type="entry name" value="LysR_substrate"/>
    <property type="match status" value="1"/>
</dbReference>
<evidence type="ECO:0000313" key="6">
    <source>
        <dbReference type="EMBL" id="MFC4529011.1"/>
    </source>
</evidence>
<evidence type="ECO:0000259" key="5">
    <source>
        <dbReference type="PROSITE" id="PS50931"/>
    </source>
</evidence>
<evidence type="ECO:0000256" key="1">
    <source>
        <dbReference type="ARBA" id="ARBA00009437"/>
    </source>
</evidence>
<dbReference type="CDD" id="cd08432">
    <property type="entry name" value="PBP2_GcdR_TrpI_HvrB_AmpR_like"/>
    <property type="match status" value="1"/>
</dbReference>